<proteinExistence type="predicted"/>
<sequence length="201" mass="22708">MLLLGAVALFEPVNGYQIRRELGSWQVDEWANLGPGSIYSGLNTLVKLGQVVRHDLEDDGRQVAVYEITGDGREELGRLLAESLERVTLFDRVGFHAAFGLIALLDRTAAIRHLEVRLEELDRMLAREPDDRYAPPHALWGLALELQQLGVERTWVMETVERLGRGDFTLAGDEWTWVPPADDPGHQIQADREKYRGLLGR</sequence>
<evidence type="ECO:0000313" key="2">
    <source>
        <dbReference type="EMBL" id="PVG82260.1"/>
    </source>
</evidence>
<evidence type="ECO:0000313" key="3">
    <source>
        <dbReference type="Proteomes" id="UP000246018"/>
    </source>
</evidence>
<protein>
    <submittedName>
        <fullName evidence="2">PadR family transcriptional regulator</fullName>
    </submittedName>
</protein>
<dbReference type="OrthoDB" id="8443918at2"/>
<dbReference type="Pfam" id="PF03551">
    <property type="entry name" value="PadR"/>
    <property type="match status" value="1"/>
</dbReference>
<gene>
    <name evidence="2" type="ORF">DDE18_12235</name>
</gene>
<dbReference type="EMBL" id="QDGZ01000005">
    <property type="protein sequence ID" value="PVG82260.1"/>
    <property type="molecule type" value="Genomic_DNA"/>
</dbReference>
<dbReference type="Proteomes" id="UP000246018">
    <property type="component" value="Unassembled WGS sequence"/>
</dbReference>
<reference evidence="2 3" key="1">
    <citation type="submission" date="2018-04" db="EMBL/GenBank/DDBJ databases">
        <title>Genome of Nocardioides gansuensis WSJ-1.</title>
        <authorList>
            <person name="Wu S."/>
            <person name="Wang G."/>
        </authorList>
    </citation>
    <scope>NUCLEOTIDE SEQUENCE [LARGE SCALE GENOMIC DNA]</scope>
    <source>
        <strain evidence="2 3">WSJ-1</strain>
    </source>
</reference>
<dbReference type="AlphaFoldDB" id="A0A2T8F995"/>
<keyword evidence="3" id="KW-1185">Reference proteome</keyword>
<feature type="domain" description="Transcription regulator PadR N-terminal" evidence="1">
    <location>
        <begin position="7"/>
        <end position="77"/>
    </location>
</feature>
<organism evidence="2 3">
    <name type="scientific">Nocardioides gansuensis</name>
    <dbReference type="NCBI Taxonomy" id="2138300"/>
    <lineage>
        <taxon>Bacteria</taxon>
        <taxon>Bacillati</taxon>
        <taxon>Actinomycetota</taxon>
        <taxon>Actinomycetes</taxon>
        <taxon>Propionibacteriales</taxon>
        <taxon>Nocardioidaceae</taxon>
        <taxon>Nocardioides</taxon>
    </lineage>
</organism>
<name>A0A2T8F995_9ACTN</name>
<accession>A0A2T8F995</accession>
<dbReference type="Gene3D" id="1.10.10.10">
    <property type="entry name" value="Winged helix-like DNA-binding domain superfamily/Winged helix DNA-binding domain"/>
    <property type="match status" value="1"/>
</dbReference>
<dbReference type="InterPro" id="IPR036390">
    <property type="entry name" value="WH_DNA-bd_sf"/>
</dbReference>
<comment type="caution">
    <text evidence="2">The sequence shown here is derived from an EMBL/GenBank/DDBJ whole genome shotgun (WGS) entry which is preliminary data.</text>
</comment>
<dbReference type="InterPro" id="IPR036388">
    <property type="entry name" value="WH-like_DNA-bd_sf"/>
</dbReference>
<evidence type="ECO:0000259" key="1">
    <source>
        <dbReference type="Pfam" id="PF03551"/>
    </source>
</evidence>
<dbReference type="SUPFAM" id="SSF46785">
    <property type="entry name" value="Winged helix' DNA-binding domain"/>
    <property type="match status" value="1"/>
</dbReference>
<dbReference type="InterPro" id="IPR005149">
    <property type="entry name" value="Tscrpt_reg_PadR_N"/>
</dbReference>